<dbReference type="CDD" id="cd00761">
    <property type="entry name" value="Glyco_tranf_GTA_type"/>
    <property type="match status" value="1"/>
</dbReference>
<dbReference type="AlphaFoldDB" id="X1CGG9"/>
<dbReference type="Gene3D" id="3.90.550.10">
    <property type="entry name" value="Spore Coat Polysaccharide Biosynthesis Protein SpsA, Chain A"/>
    <property type="match status" value="1"/>
</dbReference>
<dbReference type="EMBL" id="BART01028956">
    <property type="protein sequence ID" value="GAG95368.1"/>
    <property type="molecule type" value="Genomic_DNA"/>
</dbReference>
<organism evidence="1">
    <name type="scientific">marine sediment metagenome</name>
    <dbReference type="NCBI Taxonomy" id="412755"/>
    <lineage>
        <taxon>unclassified sequences</taxon>
        <taxon>metagenomes</taxon>
        <taxon>ecological metagenomes</taxon>
    </lineage>
</organism>
<dbReference type="SUPFAM" id="SSF53448">
    <property type="entry name" value="Nucleotide-diphospho-sugar transferases"/>
    <property type="match status" value="1"/>
</dbReference>
<comment type="caution">
    <text evidence="1">The sequence shown here is derived from an EMBL/GenBank/DDBJ whole genome shotgun (WGS) entry which is preliminary data.</text>
</comment>
<gene>
    <name evidence="1" type="ORF">S01H4_50931</name>
</gene>
<evidence type="ECO:0000313" key="1">
    <source>
        <dbReference type="EMBL" id="GAG95368.1"/>
    </source>
</evidence>
<name>X1CGG9_9ZZZZ</name>
<reference evidence="1" key="1">
    <citation type="journal article" date="2014" name="Front. Microbiol.">
        <title>High frequency of phylogenetically diverse reductive dehalogenase-homologous genes in deep subseafloor sedimentary metagenomes.</title>
        <authorList>
            <person name="Kawai M."/>
            <person name="Futagami T."/>
            <person name="Toyoda A."/>
            <person name="Takaki Y."/>
            <person name="Nishi S."/>
            <person name="Hori S."/>
            <person name="Arai W."/>
            <person name="Tsubouchi T."/>
            <person name="Morono Y."/>
            <person name="Uchiyama I."/>
            <person name="Ito T."/>
            <person name="Fujiyama A."/>
            <person name="Inagaki F."/>
            <person name="Takami H."/>
        </authorList>
    </citation>
    <scope>NUCLEOTIDE SEQUENCE</scope>
    <source>
        <strain evidence="1">Expedition CK06-06</strain>
    </source>
</reference>
<proteinExistence type="predicted"/>
<evidence type="ECO:0008006" key="2">
    <source>
        <dbReference type="Google" id="ProtNLM"/>
    </source>
</evidence>
<sequence length="169" mass="19689">MLKICINSVKAQTDNDYVHILHRDDKTENGYGRPQADQSLIRVSSINARYVMILDDDDMLVDPNFVKAFREIVNKGNLEIVFFKGYINAGGTLPKGGYWGQRPRRRHIASFCLAVRLDIWKKYIHEFGYGDWKFISVCYENTKKHFWLDHIVAKTQKRPGDGLGEREHK</sequence>
<accession>X1CGG9</accession>
<dbReference type="InterPro" id="IPR029044">
    <property type="entry name" value="Nucleotide-diphossugar_trans"/>
</dbReference>
<protein>
    <recommendedName>
        <fullName evidence="2">Glycosyltransferase 2-like domain-containing protein</fullName>
    </recommendedName>
</protein>